<sequence>MGLHSPNNTPGRTVPGKPGNQSAERMNKLQHETDPSDKTRFDMQLIPGGDTELSTGIAGSTSPDVSSYSQESHYLQASASTHALSRKADSQVTSSRNSPEPDETDLEGHYLGASSGVSFLLRVQKRLHENFKISATETIFNFGDAPLPTYDSQFLVLPPIREAKVLVDRYFDFSFPTHRFLHQRTVESWLQDFYSGVNEANNVVERAVKAVILMVLAQGKQYLSENDRLVGDSVKSELV</sequence>
<dbReference type="AlphaFoldDB" id="A0AAD6C285"/>
<dbReference type="PANTHER" id="PTHR47540">
    <property type="entry name" value="THIAMINE REPRESSIBLE GENES REGULATORY PROTEIN THI5"/>
    <property type="match status" value="1"/>
</dbReference>
<comment type="subcellular location">
    <subcellularLocation>
        <location evidence="1">Nucleus</location>
    </subcellularLocation>
</comment>
<feature type="compositionally biased region" description="Polar residues" evidence="6">
    <location>
        <begin position="1"/>
        <end position="11"/>
    </location>
</feature>
<evidence type="ECO:0000313" key="7">
    <source>
        <dbReference type="EMBL" id="KAJ5444124.1"/>
    </source>
</evidence>
<gene>
    <name evidence="7" type="ORF">N7458_007996</name>
</gene>
<dbReference type="GO" id="GO:0005634">
    <property type="term" value="C:nucleus"/>
    <property type="evidence" value="ECO:0007669"/>
    <property type="project" value="UniProtKB-SubCell"/>
</dbReference>
<feature type="compositionally biased region" description="Basic and acidic residues" evidence="6">
    <location>
        <begin position="25"/>
        <end position="41"/>
    </location>
</feature>
<keyword evidence="8" id="KW-1185">Reference proteome</keyword>
<protein>
    <submittedName>
        <fullName evidence="7">Uncharacterized protein</fullName>
    </submittedName>
</protein>
<dbReference type="CDD" id="cd12148">
    <property type="entry name" value="fungal_TF_MHR"/>
    <property type="match status" value="1"/>
</dbReference>
<organism evidence="7 8">
    <name type="scientific">Penicillium daleae</name>
    <dbReference type="NCBI Taxonomy" id="63821"/>
    <lineage>
        <taxon>Eukaryota</taxon>
        <taxon>Fungi</taxon>
        <taxon>Dikarya</taxon>
        <taxon>Ascomycota</taxon>
        <taxon>Pezizomycotina</taxon>
        <taxon>Eurotiomycetes</taxon>
        <taxon>Eurotiomycetidae</taxon>
        <taxon>Eurotiales</taxon>
        <taxon>Aspergillaceae</taxon>
        <taxon>Penicillium</taxon>
    </lineage>
</organism>
<dbReference type="PANTHER" id="PTHR47540:SF3">
    <property type="entry name" value="ZN(II)2CYS6 TRANSCRIPTION FACTOR (EUROFUNG)"/>
    <property type="match status" value="1"/>
</dbReference>
<keyword evidence="4" id="KW-0804">Transcription</keyword>
<evidence type="ECO:0000256" key="5">
    <source>
        <dbReference type="ARBA" id="ARBA00023242"/>
    </source>
</evidence>
<evidence type="ECO:0000313" key="8">
    <source>
        <dbReference type="Proteomes" id="UP001213681"/>
    </source>
</evidence>
<evidence type="ECO:0000256" key="4">
    <source>
        <dbReference type="ARBA" id="ARBA00023163"/>
    </source>
</evidence>
<reference evidence="7" key="1">
    <citation type="submission" date="2022-12" db="EMBL/GenBank/DDBJ databases">
        <authorList>
            <person name="Petersen C."/>
        </authorList>
    </citation>
    <scope>NUCLEOTIDE SEQUENCE</scope>
    <source>
        <strain evidence="7">IBT 16125</strain>
    </source>
</reference>
<keyword evidence="5" id="KW-0539">Nucleus</keyword>
<evidence type="ECO:0000256" key="2">
    <source>
        <dbReference type="ARBA" id="ARBA00023015"/>
    </source>
</evidence>
<name>A0AAD6C285_9EURO</name>
<evidence type="ECO:0000256" key="3">
    <source>
        <dbReference type="ARBA" id="ARBA00023125"/>
    </source>
</evidence>
<dbReference type="GeneID" id="81601621"/>
<evidence type="ECO:0000256" key="1">
    <source>
        <dbReference type="ARBA" id="ARBA00004123"/>
    </source>
</evidence>
<feature type="compositionally biased region" description="Polar residues" evidence="6">
    <location>
        <begin position="52"/>
        <end position="83"/>
    </location>
</feature>
<dbReference type="Proteomes" id="UP001213681">
    <property type="component" value="Unassembled WGS sequence"/>
</dbReference>
<keyword evidence="2" id="KW-0805">Transcription regulation</keyword>
<reference evidence="7" key="2">
    <citation type="journal article" date="2023" name="IMA Fungus">
        <title>Comparative genomic study of the Penicillium genus elucidates a diverse pangenome and 15 lateral gene transfer events.</title>
        <authorList>
            <person name="Petersen C."/>
            <person name="Sorensen T."/>
            <person name="Nielsen M.R."/>
            <person name="Sondergaard T.E."/>
            <person name="Sorensen J.L."/>
            <person name="Fitzpatrick D.A."/>
            <person name="Frisvad J.C."/>
            <person name="Nielsen K.L."/>
        </authorList>
    </citation>
    <scope>NUCLEOTIDE SEQUENCE</scope>
    <source>
        <strain evidence="7">IBT 16125</strain>
    </source>
</reference>
<dbReference type="GO" id="GO:0043565">
    <property type="term" value="F:sequence-specific DNA binding"/>
    <property type="evidence" value="ECO:0007669"/>
    <property type="project" value="TreeGrafter"/>
</dbReference>
<proteinExistence type="predicted"/>
<dbReference type="RefSeq" id="XP_056764204.1">
    <property type="nucleotide sequence ID" value="XM_056911378.1"/>
</dbReference>
<comment type="caution">
    <text evidence="7">The sequence shown here is derived from an EMBL/GenBank/DDBJ whole genome shotgun (WGS) entry which is preliminary data.</text>
</comment>
<accession>A0AAD6C285</accession>
<dbReference type="GO" id="GO:0045944">
    <property type="term" value="P:positive regulation of transcription by RNA polymerase II"/>
    <property type="evidence" value="ECO:0007669"/>
    <property type="project" value="TreeGrafter"/>
</dbReference>
<dbReference type="EMBL" id="JAPVEA010000007">
    <property type="protein sequence ID" value="KAJ5444124.1"/>
    <property type="molecule type" value="Genomic_DNA"/>
</dbReference>
<keyword evidence="3" id="KW-0238">DNA-binding</keyword>
<dbReference type="InterPro" id="IPR051711">
    <property type="entry name" value="Stress_Response_Reg"/>
</dbReference>
<feature type="region of interest" description="Disordered" evidence="6">
    <location>
        <begin position="1"/>
        <end position="108"/>
    </location>
</feature>
<evidence type="ECO:0000256" key="6">
    <source>
        <dbReference type="SAM" id="MobiDB-lite"/>
    </source>
</evidence>